<keyword evidence="8" id="KW-0460">Magnesium</keyword>
<evidence type="ECO:0000256" key="2">
    <source>
        <dbReference type="ARBA" id="ARBA00004141"/>
    </source>
</evidence>
<dbReference type="InterPro" id="IPR001054">
    <property type="entry name" value="A/G_cyclase"/>
</dbReference>
<dbReference type="Gene3D" id="3.30.70.1230">
    <property type="entry name" value="Nucleotide cyclase"/>
    <property type="match status" value="1"/>
</dbReference>
<evidence type="ECO:0000256" key="9">
    <source>
        <dbReference type="ARBA" id="ARBA00022989"/>
    </source>
</evidence>
<organism evidence="14 15">
    <name type="scientific">Fasciolopsis buskii</name>
    <dbReference type="NCBI Taxonomy" id="27845"/>
    <lineage>
        <taxon>Eukaryota</taxon>
        <taxon>Metazoa</taxon>
        <taxon>Spiralia</taxon>
        <taxon>Lophotrochozoa</taxon>
        <taxon>Platyhelminthes</taxon>
        <taxon>Trematoda</taxon>
        <taxon>Digenea</taxon>
        <taxon>Plagiorchiida</taxon>
        <taxon>Echinostomata</taxon>
        <taxon>Echinostomatoidea</taxon>
        <taxon>Fasciolidae</taxon>
        <taxon>Fasciolopsis</taxon>
    </lineage>
</organism>
<feature type="compositionally biased region" description="Basic residues" evidence="12">
    <location>
        <begin position="55"/>
        <end position="67"/>
    </location>
</feature>
<evidence type="ECO:0000256" key="5">
    <source>
        <dbReference type="ARBA" id="ARBA00022723"/>
    </source>
</evidence>
<evidence type="ECO:0000256" key="6">
    <source>
        <dbReference type="ARBA" id="ARBA00022741"/>
    </source>
</evidence>
<dbReference type="Proteomes" id="UP000728185">
    <property type="component" value="Unassembled WGS sequence"/>
</dbReference>
<dbReference type="OrthoDB" id="10035433at2759"/>
<dbReference type="PROSITE" id="PS50125">
    <property type="entry name" value="GUANYLATE_CYCLASE_2"/>
    <property type="match status" value="1"/>
</dbReference>
<accession>A0A8E0VIN1</accession>
<keyword evidence="6" id="KW-0547">Nucleotide-binding</keyword>
<evidence type="ECO:0000256" key="3">
    <source>
        <dbReference type="ARBA" id="ARBA00012201"/>
    </source>
</evidence>
<dbReference type="EMBL" id="LUCM01007069">
    <property type="protein sequence ID" value="KAA0190443.1"/>
    <property type="molecule type" value="Genomic_DNA"/>
</dbReference>
<evidence type="ECO:0000256" key="11">
    <source>
        <dbReference type="ARBA" id="ARBA00023239"/>
    </source>
</evidence>
<keyword evidence="7" id="KW-0067">ATP-binding</keyword>
<keyword evidence="10" id="KW-0472">Membrane</keyword>
<evidence type="ECO:0000256" key="12">
    <source>
        <dbReference type="SAM" id="MobiDB-lite"/>
    </source>
</evidence>
<dbReference type="GO" id="GO:0004016">
    <property type="term" value="F:adenylate cyclase activity"/>
    <property type="evidence" value="ECO:0007669"/>
    <property type="project" value="UniProtKB-EC"/>
</dbReference>
<evidence type="ECO:0000256" key="8">
    <source>
        <dbReference type="ARBA" id="ARBA00022842"/>
    </source>
</evidence>
<dbReference type="GO" id="GO:0035556">
    <property type="term" value="P:intracellular signal transduction"/>
    <property type="evidence" value="ECO:0007669"/>
    <property type="project" value="InterPro"/>
</dbReference>
<feature type="domain" description="Guanylate cyclase" evidence="13">
    <location>
        <begin position="155"/>
        <end position="186"/>
    </location>
</feature>
<dbReference type="SUPFAM" id="SSF55073">
    <property type="entry name" value="Nucleotide cyclase"/>
    <property type="match status" value="1"/>
</dbReference>
<dbReference type="GO" id="GO:0005886">
    <property type="term" value="C:plasma membrane"/>
    <property type="evidence" value="ECO:0007669"/>
    <property type="project" value="TreeGrafter"/>
</dbReference>
<comment type="caution">
    <text evidence="14">The sequence shown here is derived from an EMBL/GenBank/DDBJ whole genome shotgun (WGS) entry which is preliminary data.</text>
</comment>
<keyword evidence="4" id="KW-0812">Transmembrane</keyword>
<dbReference type="GO" id="GO:0007189">
    <property type="term" value="P:adenylate cyclase-activating G protein-coupled receptor signaling pathway"/>
    <property type="evidence" value="ECO:0007669"/>
    <property type="project" value="TreeGrafter"/>
</dbReference>
<comment type="catalytic activity">
    <reaction evidence="1">
        <text>ATP = 3',5'-cyclic AMP + diphosphate</text>
        <dbReference type="Rhea" id="RHEA:15389"/>
        <dbReference type="ChEBI" id="CHEBI:30616"/>
        <dbReference type="ChEBI" id="CHEBI:33019"/>
        <dbReference type="ChEBI" id="CHEBI:58165"/>
        <dbReference type="EC" id="4.6.1.1"/>
    </reaction>
</comment>
<keyword evidence="5" id="KW-0479">Metal-binding</keyword>
<dbReference type="PANTHER" id="PTHR45627:SF8">
    <property type="entry name" value="ADENYLATE CYCLASE TYPE 9"/>
    <property type="match status" value="1"/>
</dbReference>
<feature type="compositionally biased region" description="Acidic residues" evidence="12">
    <location>
        <begin position="86"/>
        <end position="95"/>
    </location>
</feature>
<evidence type="ECO:0000256" key="4">
    <source>
        <dbReference type="ARBA" id="ARBA00022692"/>
    </source>
</evidence>
<dbReference type="Pfam" id="PF00211">
    <property type="entry name" value="Guanylate_cyc"/>
    <property type="match status" value="1"/>
</dbReference>
<feature type="region of interest" description="Disordered" evidence="12">
    <location>
        <begin position="1"/>
        <end position="136"/>
    </location>
</feature>
<keyword evidence="15" id="KW-1185">Reference proteome</keyword>
<proteinExistence type="predicted"/>
<comment type="subcellular location">
    <subcellularLocation>
        <location evidence="2">Membrane</location>
        <topology evidence="2">Multi-pass membrane protein</topology>
    </subcellularLocation>
</comment>
<evidence type="ECO:0000313" key="15">
    <source>
        <dbReference type="Proteomes" id="UP000728185"/>
    </source>
</evidence>
<dbReference type="InterPro" id="IPR029787">
    <property type="entry name" value="Nucleotide_cyclase"/>
</dbReference>
<evidence type="ECO:0000313" key="14">
    <source>
        <dbReference type="EMBL" id="KAA0190443.1"/>
    </source>
</evidence>
<evidence type="ECO:0000256" key="10">
    <source>
        <dbReference type="ARBA" id="ARBA00023136"/>
    </source>
</evidence>
<evidence type="ECO:0000256" key="1">
    <source>
        <dbReference type="ARBA" id="ARBA00001593"/>
    </source>
</evidence>
<dbReference type="AlphaFoldDB" id="A0A8E0VIN1"/>
<sequence>MRKELKKEQELRNDMIRSLMPSEVAQEVMRDVGNDEVGDDMDGHDGNGGASGGKNKVKRPGKHRKGKMPSDPSADDFGAAGIGLSDEFEDDEDDSDIHKKQSTASNPEWDGRGPPPEDPEAISASPRASLATKTTGPPRAVTFRKFHVSQLENVSVLFADIVGFTKMSSNKSASHLVYLLNDLFGR</sequence>
<dbReference type="GO" id="GO:0009190">
    <property type="term" value="P:cyclic nucleotide biosynthetic process"/>
    <property type="evidence" value="ECO:0007669"/>
    <property type="project" value="InterPro"/>
</dbReference>
<keyword evidence="9" id="KW-1133">Transmembrane helix</keyword>
<name>A0A8E0VIN1_9TREM</name>
<evidence type="ECO:0000259" key="13">
    <source>
        <dbReference type="PROSITE" id="PS50125"/>
    </source>
</evidence>
<reference evidence="14" key="1">
    <citation type="submission" date="2019-05" db="EMBL/GenBank/DDBJ databases">
        <title>Annotation for the trematode Fasciolopsis buski.</title>
        <authorList>
            <person name="Choi Y.-J."/>
        </authorList>
    </citation>
    <scope>NUCLEOTIDE SEQUENCE</scope>
    <source>
        <strain evidence="14">HT</strain>
        <tissue evidence="14">Whole worm</tissue>
    </source>
</reference>
<dbReference type="GO" id="GO:0046872">
    <property type="term" value="F:metal ion binding"/>
    <property type="evidence" value="ECO:0007669"/>
    <property type="project" value="UniProtKB-KW"/>
</dbReference>
<protein>
    <recommendedName>
        <fullName evidence="3">adenylate cyclase</fullName>
        <ecNumber evidence="3">4.6.1.1</ecNumber>
    </recommendedName>
</protein>
<dbReference type="GO" id="GO:0005524">
    <property type="term" value="F:ATP binding"/>
    <property type="evidence" value="ECO:0007669"/>
    <property type="project" value="UniProtKB-KW"/>
</dbReference>
<evidence type="ECO:0000256" key="7">
    <source>
        <dbReference type="ARBA" id="ARBA00022840"/>
    </source>
</evidence>
<keyword evidence="11" id="KW-0456">Lyase</keyword>
<feature type="compositionally biased region" description="Basic and acidic residues" evidence="12">
    <location>
        <begin position="1"/>
        <end position="15"/>
    </location>
</feature>
<gene>
    <name evidence="14" type="ORF">FBUS_11377</name>
</gene>
<dbReference type="EC" id="4.6.1.1" evidence="3"/>
<dbReference type="PANTHER" id="PTHR45627">
    <property type="entry name" value="ADENYLATE CYCLASE TYPE 1"/>
    <property type="match status" value="1"/>
</dbReference>